<dbReference type="AlphaFoldDB" id="A0A150QX39"/>
<protein>
    <submittedName>
        <fullName evidence="2">Uncharacterized protein</fullName>
    </submittedName>
</protein>
<feature type="compositionally biased region" description="Low complexity" evidence="1">
    <location>
        <begin position="42"/>
        <end position="53"/>
    </location>
</feature>
<organism evidence="2 3">
    <name type="scientific">Sorangium cellulosum</name>
    <name type="common">Polyangium cellulosum</name>
    <dbReference type="NCBI Taxonomy" id="56"/>
    <lineage>
        <taxon>Bacteria</taxon>
        <taxon>Pseudomonadati</taxon>
        <taxon>Myxococcota</taxon>
        <taxon>Polyangia</taxon>
        <taxon>Polyangiales</taxon>
        <taxon>Polyangiaceae</taxon>
        <taxon>Sorangium</taxon>
    </lineage>
</organism>
<accession>A0A150QX39</accession>
<gene>
    <name evidence="2" type="ORF">BE15_33785</name>
</gene>
<sequence length="115" mass="12325">MKSEGDLGGAARALLDRDEVEGVLSGSFYTPAEAPRSRAKTRTTGAGAASEPGAAPPERPQHYKVICISMYTEDLERLDEMVSALKARGMTKANRSALIRHALSQVDLDKIPKGI</sequence>
<dbReference type="RefSeq" id="WP_061606242.1">
    <property type="nucleotide sequence ID" value="NZ_CP162579.1"/>
</dbReference>
<dbReference type="Proteomes" id="UP000075260">
    <property type="component" value="Unassembled WGS sequence"/>
</dbReference>
<comment type="caution">
    <text evidence="2">The sequence shown here is derived from an EMBL/GenBank/DDBJ whole genome shotgun (WGS) entry which is preliminary data.</text>
</comment>
<reference evidence="2 3" key="1">
    <citation type="submission" date="2014-02" db="EMBL/GenBank/DDBJ databases">
        <title>The small core and large imbalanced accessory genome model reveals a collaborative survival strategy of Sorangium cellulosum strains in nature.</title>
        <authorList>
            <person name="Han K."/>
            <person name="Peng R."/>
            <person name="Blom J."/>
            <person name="Li Y.-Z."/>
        </authorList>
    </citation>
    <scope>NUCLEOTIDE SEQUENCE [LARGE SCALE GENOMIC DNA]</scope>
    <source>
        <strain evidence="2 3">So0008-312</strain>
    </source>
</reference>
<proteinExistence type="predicted"/>
<feature type="region of interest" description="Disordered" evidence="1">
    <location>
        <begin position="26"/>
        <end position="59"/>
    </location>
</feature>
<evidence type="ECO:0000256" key="1">
    <source>
        <dbReference type="SAM" id="MobiDB-lite"/>
    </source>
</evidence>
<dbReference type="OrthoDB" id="5516863at2"/>
<evidence type="ECO:0000313" key="2">
    <source>
        <dbReference type="EMBL" id="KYF72570.1"/>
    </source>
</evidence>
<dbReference type="EMBL" id="JEMA01000255">
    <property type="protein sequence ID" value="KYF72570.1"/>
    <property type="molecule type" value="Genomic_DNA"/>
</dbReference>
<name>A0A150QX39_SORCE</name>
<evidence type="ECO:0000313" key="3">
    <source>
        <dbReference type="Proteomes" id="UP000075260"/>
    </source>
</evidence>